<evidence type="ECO:0000256" key="6">
    <source>
        <dbReference type="SAM" id="MobiDB-lite"/>
    </source>
</evidence>
<evidence type="ECO:0000313" key="10">
    <source>
        <dbReference type="RefSeq" id="XP_034278340.1"/>
    </source>
</evidence>
<dbReference type="PANTHER" id="PTHR10131:SF157">
    <property type="entry name" value="RECEPTOR-ASSOCIATED FACTOR, PUTATIVE-RELATED"/>
    <property type="match status" value="1"/>
</dbReference>
<dbReference type="Gene3D" id="3.30.70.1820">
    <property type="entry name" value="L1 transposable element, RRM domain"/>
    <property type="match status" value="1"/>
</dbReference>
<feature type="compositionally biased region" description="Basic and acidic residues" evidence="6">
    <location>
        <begin position="507"/>
        <end position="529"/>
    </location>
</feature>
<feature type="compositionally biased region" description="Low complexity" evidence="6">
    <location>
        <begin position="530"/>
        <end position="541"/>
    </location>
</feature>
<dbReference type="InterPro" id="IPR001841">
    <property type="entry name" value="Znf_RING"/>
</dbReference>
<protein>
    <submittedName>
        <fullName evidence="10">Uncharacterized protein LOC117668510 isoform X1</fullName>
    </submittedName>
</protein>
<accession>A0A6P9CEV6</accession>
<keyword evidence="9" id="KW-1185">Reference proteome</keyword>
<keyword evidence="1 4" id="KW-0479">Metal-binding</keyword>
<dbReference type="InterPro" id="IPR013083">
    <property type="entry name" value="Znf_RING/FYVE/PHD"/>
</dbReference>
<feature type="zinc finger region" description="TRAF-type" evidence="4">
    <location>
        <begin position="100"/>
        <end position="144"/>
    </location>
</feature>
<feature type="domain" description="TRAF-type" evidence="8">
    <location>
        <begin position="100"/>
        <end position="144"/>
    </location>
</feature>
<evidence type="ECO:0000256" key="1">
    <source>
        <dbReference type="ARBA" id="ARBA00022723"/>
    </source>
</evidence>
<dbReference type="SUPFAM" id="SSF49599">
    <property type="entry name" value="TRAF domain-like"/>
    <property type="match status" value="1"/>
</dbReference>
<dbReference type="SUPFAM" id="SSF57850">
    <property type="entry name" value="RING/U-box"/>
    <property type="match status" value="1"/>
</dbReference>
<evidence type="ECO:0000256" key="5">
    <source>
        <dbReference type="SAM" id="Coils"/>
    </source>
</evidence>
<evidence type="ECO:0000256" key="2">
    <source>
        <dbReference type="ARBA" id="ARBA00022771"/>
    </source>
</evidence>
<keyword evidence="5" id="KW-0175">Coiled coil</keyword>
<evidence type="ECO:0000256" key="3">
    <source>
        <dbReference type="ARBA" id="ARBA00022833"/>
    </source>
</evidence>
<dbReference type="InParanoid" id="A0A6P9CEV6"/>
<dbReference type="InterPro" id="IPR001293">
    <property type="entry name" value="Znf_TRAF"/>
</dbReference>
<dbReference type="PROSITE" id="PS50145">
    <property type="entry name" value="ZF_TRAF"/>
    <property type="match status" value="1"/>
</dbReference>
<keyword evidence="3 4" id="KW-0862">Zinc</keyword>
<dbReference type="RefSeq" id="XP_034278340.1">
    <property type="nucleotide sequence ID" value="XM_034422449.2"/>
</dbReference>
<dbReference type="SMART" id="SM00184">
    <property type="entry name" value="RING"/>
    <property type="match status" value="1"/>
</dbReference>
<evidence type="ECO:0000259" key="8">
    <source>
        <dbReference type="PROSITE" id="PS50145"/>
    </source>
</evidence>
<dbReference type="InterPro" id="IPR017907">
    <property type="entry name" value="Znf_RING_CS"/>
</dbReference>
<dbReference type="PANTHER" id="PTHR10131">
    <property type="entry name" value="TNF RECEPTOR ASSOCIATED FACTOR"/>
    <property type="match status" value="1"/>
</dbReference>
<dbReference type="AlphaFoldDB" id="A0A6P9CEV6"/>
<proteinExistence type="predicted"/>
<dbReference type="PROSITE" id="PS50089">
    <property type="entry name" value="ZF_RING_2"/>
    <property type="match status" value="1"/>
</dbReference>
<name>A0A6P9CEV6_PANGU</name>
<evidence type="ECO:0000259" key="7">
    <source>
        <dbReference type="PROSITE" id="PS50089"/>
    </source>
</evidence>
<dbReference type="Pfam" id="PF13923">
    <property type="entry name" value="zf-C3HC4_2"/>
    <property type="match status" value="1"/>
</dbReference>
<dbReference type="GeneID" id="117668510"/>
<sequence length="576" mass="66045">MGYDMDRFVGHVNEGLICCICRGVLQDPLQAPCEHAFCTSCIYRWLLQHNSCPEDRQSLDLSVLRPLYRYMRNDLNQLQLHCTNKDRGCEIVCSLESIDSHECDCEYSQIPCPNNACPVQVERRNLYSHVASCEFRAHECPNGCGYIILGPDDAQHNCVAELRTELELLSTVKIAMPQKAQLPVDSQSQEASLRELKEFIKEAINKQMDNLTVIMDGKLKQFTEDINAMLTDVVEEKHNEIDDIILAASGLTKHLVQLEERVEEINDANLNLENKVGEMMTKTEEVDDELVMLQYRSMEFALRLRGLKENSHENLKDICANAIAEIIKERSEDVAIQIDKIYRVNSWMARQRQLPRDVVIYFTTRRIRNDILQASYKNKIQVDGQELVVLKEIPPKMLRARKDFGFLVNELRNQQVQYRWDIPKGLIVTYGGQRHRLNTVWKAKDFYVNVLKAGYPPSPGGGRKKMEMIQQEKDGKQIQTYAEAAAGGITTEEDLLQSGGPSPTLEPSKKIEEPREQRMTRATYKRQEQQLKVQQSQVSSQEFKKTEAVGGARPKSKMEHELQLWLSKLRGAKDGN</sequence>
<dbReference type="OrthoDB" id="9049620at2759"/>
<dbReference type="Proteomes" id="UP001652622">
    <property type="component" value="Unplaced"/>
</dbReference>
<gene>
    <name evidence="10" type="primary">LOC117668510</name>
</gene>
<dbReference type="KEGG" id="pgut:117668510"/>
<evidence type="ECO:0000313" key="9">
    <source>
        <dbReference type="Proteomes" id="UP001652622"/>
    </source>
</evidence>
<reference evidence="10" key="1">
    <citation type="submission" date="2025-08" db="UniProtKB">
        <authorList>
            <consortium name="RefSeq"/>
        </authorList>
    </citation>
    <scope>IDENTIFICATION</scope>
    <source>
        <tissue evidence="10">Blood</tissue>
    </source>
</reference>
<feature type="domain" description="RING-type" evidence="7">
    <location>
        <begin position="18"/>
        <end position="56"/>
    </location>
</feature>
<dbReference type="Gene3D" id="3.30.40.10">
    <property type="entry name" value="Zinc/RING finger domain, C3HC4 (zinc finger)"/>
    <property type="match status" value="2"/>
</dbReference>
<keyword evidence="2 4" id="KW-0863">Zinc-finger</keyword>
<dbReference type="PROSITE" id="PS00518">
    <property type="entry name" value="ZF_RING_1"/>
    <property type="match status" value="1"/>
</dbReference>
<feature type="region of interest" description="Disordered" evidence="6">
    <location>
        <begin position="493"/>
        <end position="561"/>
    </location>
</feature>
<feature type="coiled-coil region" evidence="5">
    <location>
        <begin position="248"/>
        <end position="275"/>
    </location>
</feature>
<organism evidence="9 10">
    <name type="scientific">Pantherophis guttatus</name>
    <name type="common">Corn snake</name>
    <name type="synonym">Elaphe guttata</name>
    <dbReference type="NCBI Taxonomy" id="94885"/>
    <lineage>
        <taxon>Eukaryota</taxon>
        <taxon>Metazoa</taxon>
        <taxon>Chordata</taxon>
        <taxon>Craniata</taxon>
        <taxon>Vertebrata</taxon>
        <taxon>Euteleostomi</taxon>
        <taxon>Lepidosauria</taxon>
        <taxon>Squamata</taxon>
        <taxon>Bifurcata</taxon>
        <taxon>Unidentata</taxon>
        <taxon>Episquamata</taxon>
        <taxon>Toxicofera</taxon>
        <taxon>Serpentes</taxon>
        <taxon>Colubroidea</taxon>
        <taxon>Colubridae</taxon>
        <taxon>Colubrinae</taxon>
        <taxon>Pantherophis</taxon>
    </lineage>
</organism>
<dbReference type="GO" id="GO:0043122">
    <property type="term" value="P:regulation of canonical NF-kappaB signal transduction"/>
    <property type="evidence" value="ECO:0007669"/>
    <property type="project" value="TreeGrafter"/>
</dbReference>
<evidence type="ECO:0000256" key="4">
    <source>
        <dbReference type="PROSITE-ProRule" id="PRU00207"/>
    </source>
</evidence>
<dbReference type="GO" id="GO:0008270">
    <property type="term" value="F:zinc ion binding"/>
    <property type="evidence" value="ECO:0007669"/>
    <property type="project" value="UniProtKB-KW"/>
</dbReference>